<feature type="transmembrane region" description="Helical" evidence="5">
    <location>
        <begin position="120"/>
        <end position="141"/>
    </location>
</feature>
<feature type="transmembrane region" description="Helical" evidence="5">
    <location>
        <begin position="6"/>
        <end position="23"/>
    </location>
</feature>
<feature type="domain" description="Cation/H+ exchanger transmembrane" evidence="6">
    <location>
        <begin position="14"/>
        <end position="388"/>
    </location>
</feature>
<evidence type="ECO:0000313" key="7">
    <source>
        <dbReference type="EMBL" id="MBO1266281.1"/>
    </source>
</evidence>
<feature type="transmembrane region" description="Helical" evidence="5">
    <location>
        <begin position="250"/>
        <end position="268"/>
    </location>
</feature>
<keyword evidence="4 5" id="KW-0472">Membrane</keyword>
<feature type="transmembrane region" description="Helical" evidence="5">
    <location>
        <begin position="275"/>
        <end position="294"/>
    </location>
</feature>
<comment type="caution">
    <text evidence="7">The sequence shown here is derived from an EMBL/GenBank/DDBJ whole genome shotgun (WGS) entry which is preliminary data.</text>
</comment>
<dbReference type="InterPro" id="IPR038770">
    <property type="entry name" value="Na+/solute_symporter_sf"/>
</dbReference>
<feature type="transmembrane region" description="Helical" evidence="5">
    <location>
        <begin position="153"/>
        <end position="172"/>
    </location>
</feature>
<feature type="transmembrane region" description="Helical" evidence="5">
    <location>
        <begin position="30"/>
        <end position="48"/>
    </location>
</feature>
<feature type="transmembrane region" description="Helical" evidence="5">
    <location>
        <begin position="60"/>
        <end position="79"/>
    </location>
</feature>
<dbReference type="EMBL" id="JAFNJU010000016">
    <property type="protein sequence ID" value="MBO1266281.1"/>
    <property type="molecule type" value="Genomic_DNA"/>
</dbReference>
<feature type="transmembrane region" description="Helical" evidence="5">
    <location>
        <begin position="300"/>
        <end position="320"/>
    </location>
</feature>
<proteinExistence type="predicted"/>
<dbReference type="GO" id="GO:1902600">
    <property type="term" value="P:proton transmembrane transport"/>
    <property type="evidence" value="ECO:0007669"/>
    <property type="project" value="InterPro"/>
</dbReference>
<dbReference type="Gene3D" id="1.20.1530.20">
    <property type="match status" value="1"/>
</dbReference>
<feature type="transmembrane region" description="Helical" evidence="5">
    <location>
        <begin position="91"/>
        <end position="114"/>
    </location>
</feature>
<sequence length="421" mass="45123">MTNLILRLLLGVILAYFSGKLISRLRLPAILGWLLAGMILGPHAFGLLSDELIHARWYHTVLSVLECGMGLMIGSELVLKNLKQSGKQIMVTTVFQSLSTFFVVTLFFGVIFYFSGIPLYLALIFGGIALATAPAPALSIVREFRTEGPVTRTLIPMAALDDIVAIIVFFSINSLITAANAGHGAPLSMTLALMILLPIAIGMGTGFFGGMILKQEASRNITRIRTIALILMAAGTGFLFNHVILDEPALNFMLIGMAFSATFANMVTEKRLEEIMTAFNPLLMLSLMVVILNLGAPLDYHLILDAGIFTAVYIGSRALGKYSGSYLGAARTGLPETVKKYLGLTLLPHSGVSLVFTAIAATTLNTFDPESAVILQGTIAAAAIINEIIAVIIAKKAFEWAGELEQQPIDNRSEALGLSSS</sequence>
<feature type="transmembrane region" description="Helical" evidence="5">
    <location>
        <begin position="373"/>
        <end position="394"/>
    </location>
</feature>
<dbReference type="PANTHER" id="PTHR43021">
    <property type="entry name" value="NA(+)/H(+) ANTIPORTER-RELATED"/>
    <property type="match status" value="1"/>
</dbReference>
<evidence type="ECO:0000259" key="6">
    <source>
        <dbReference type="Pfam" id="PF00999"/>
    </source>
</evidence>
<accession>A0A939KKM8</accession>
<dbReference type="PANTHER" id="PTHR43021:SF2">
    <property type="entry name" value="CATION_H+ EXCHANGER DOMAIN-CONTAINING PROTEIN"/>
    <property type="match status" value="1"/>
</dbReference>
<keyword evidence="8" id="KW-1185">Reference proteome</keyword>
<feature type="transmembrane region" description="Helical" evidence="5">
    <location>
        <begin position="341"/>
        <end position="361"/>
    </location>
</feature>
<dbReference type="Pfam" id="PF00999">
    <property type="entry name" value="Na_H_Exchanger"/>
    <property type="match status" value="1"/>
</dbReference>
<dbReference type="RefSeq" id="WP_207600806.1">
    <property type="nucleotide sequence ID" value="NZ_JAFNJU010000016.1"/>
</dbReference>
<organism evidence="7 8">
    <name type="scientific">Proteiniclasticum aestuarii</name>
    <dbReference type="NCBI Taxonomy" id="2817862"/>
    <lineage>
        <taxon>Bacteria</taxon>
        <taxon>Bacillati</taxon>
        <taxon>Bacillota</taxon>
        <taxon>Clostridia</taxon>
        <taxon>Eubacteriales</taxon>
        <taxon>Clostridiaceae</taxon>
        <taxon>Proteiniclasticum</taxon>
    </lineage>
</organism>
<comment type="subcellular location">
    <subcellularLocation>
        <location evidence="1">Membrane</location>
        <topology evidence="1">Multi-pass membrane protein</topology>
    </subcellularLocation>
</comment>
<evidence type="ECO:0000256" key="2">
    <source>
        <dbReference type="ARBA" id="ARBA00022692"/>
    </source>
</evidence>
<keyword evidence="2 5" id="KW-0812">Transmembrane</keyword>
<dbReference type="GO" id="GO:0015297">
    <property type="term" value="F:antiporter activity"/>
    <property type="evidence" value="ECO:0007669"/>
    <property type="project" value="InterPro"/>
</dbReference>
<reference evidence="7" key="1">
    <citation type="submission" date="2021-03" db="EMBL/GenBank/DDBJ databases">
        <title>Proteiniclasticum marinus sp. nov., isolated from tidal flat sediment.</title>
        <authorList>
            <person name="Namirimu T."/>
            <person name="Yang J.-A."/>
            <person name="Yang S.-H."/>
            <person name="Kim Y.-J."/>
            <person name="Kwon K.K."/>
        </authorList>
    </citation>
    <scope>NUCLEOTIDE SEQUENCE</scope>
    <source>
        <strain evidence="7">SCR006</strain>
    </source>
</reference>
<evidence type="ECO:0000256" key="5">
    <source>
        <dbReference type="SAM" id="Phobius"/>
    </source>
</evidence>
<dbReference type="InterPro" id="IPR006153">
    <property type="entry name" value="Cation/H_exchanger_TM"/>
</dbReference>
<gene>
    <name evidence="7" type="ORF">J3A84_14685</name>
</gene>
<protein>
    <submittedName>
        <fullName evidence="7">Cation:proton antiporter</fullName>
    </submittedName>
</protein>
<evidence type="ECO:0000256" key="1">
    <source>
        <dbReference type="ARBA" id="ARBA00004141"/>
    </source>
</evidence>
<evidence type="ECO:0000256" key="3">
    <source>
        <dbReference type="ARBA" id="ARBA00022989"/>
    </source>
</evidence>
<evidence type="ECO:0000313" key="8">
    <source>
        <dbReference type="Proteomes" id="UP000664218"/>
    </source>
</evidence>
<feature type="transmembrane region" description="Helical" evidence="5">
    <location>
        <begin position="225"/>
        <end position="244"/>
    </location>
</feature>
<name>A0A939KKM8_9CLOT</name>
<dbReference type="GO" id="GO:0016020">
    <property type="term" value="C:membrane"/>
    <property type="evidence" value="ECO:0007669"/>
    <property type="project" value="UniProtKB-SubCell"/>
</dbReference>
<dbReference type="Proteomes" id="UP000664218">
    <property type="component" value="Unassembled WGS sequence"/>
</dbReference>
<evidence type="ECO:0000256" key="4">
    <source>
        <dbReference type="ARBA" id="ARBA00023136"/>
    </source>
</evidence>
<keyword evidence="3 5" id="KW-1133">Transmembrane helix</keyword>
<dbReference type="AlphaFoldDB" id="A0A939KKM8"/>
<feature type="transmembrane region" description="Helical" evidence="5">
    <location>
        <begin position="192"/>
        <end position="213"/>
    </location>
</feature>